<feature type="compositionally biased region" description="Polar residues" evidence="1">
    <location>
        <begin position="121"/>
        <end position="142"/>
    </location>
</feature>
<evidence type="ECO:0000313" key="2">
    <source>
        <dbReference type="EMBL" id="CEK61354.1"/>
    </source>
</evidence>
<accession>A0A0B6YYC5</accession>
<sequence length="165" mass="17919">PAKLHLPPKKRLSSDFIVNDKADSQCSGEDNSPIISESVSEVLNKKATCSSHFETSCAVLQSVTELHVPLSQSDVMQPDRQESAYCTPPSDPHSTCVINPLQATPARDNSEPLLDKELLSVSETPSVQPSNNSSPCDSSTHNNLLPEITLEQLPSPSCFSLHFQH</sequence>
<organism evidence="2">
    <name type="scientific">Arion vulgaris</name>
    <dbReference type="NCBI Taxonomy" id="1028688"/>
    <lineage>
        <taxon>Eukaryota</taxon>
        <taxon>Metazoa</taxon>
        <taxon>Spiralia</taxon>
        <taxon>Lophotrochozoa</taxon>
        <taxon>Mollusca</taxon>
        <taxon>Gastropoda</taxon>
        <taxon>Heterobranchia</taxon>
        <taxon>Euthyneura</taxon>
        <taxon>Panpulmonata</taxon>
        <taxon>Eupulmonata</taxon>
        <taxon>Stylommatophora</taxon>
        <taxon>Helicina</taxon>
        <taxon>Arionoidea</taxon>
        <taxon>Arionidae</taxon>
        <taxon>Arion</taxon>
    </lineage>
</organism>
<dbReference type="AlphaFoldDB" id="A0A0B6YYC5"/>
<evidence type="ECO:0000256" key="1">
    <source>
        <dbReference type="SAM" id="MobiDB-lite"/>
    </source>
</evidence>
<feature type="non-terminal residue" evidence="2">
    <location>
        <position position="1"/>
    </location>
</feature>
<feature type="region of interest" description="Disordered" evidence="1">
    <location>
        <begin position="74"/>
        <end position="142"/>
    </location>
</feature>
<name>A0A0B6YYC5_9EUPU</name>
<reference evidence="2" key="1">
    <citation type="submission" date="2014-12" db="EMBL/GenBank/DDBJ databases">
        <title>Insight into the proteome of Arion vulgaris.</title>
        <authorList>
            <person name="Aradska J."/>
            <person name="Bulat T."/>
            <person name="Smidak R."/>
            <person name="Sarate P."/>
            <person name="Gangsoo J."/>
            <person name="Sialana F."/>
            <person name="Bilban M."/>
            <person name="Lubec G."/>
        </authorList>
    </citation>
    <scope>NUCLEOTIDE SEQUENCE</scope>
    <source>
        <tissue evidence="2">Skin</tissue>
    </source>
</reference>
<proteinExistence type="predicted"/>
<feature type="non-terminal residue" evidence="2">
    <location>
        <position position="165"/>
    </location>
</feature>
<dbReference type="EMBL" id="HACG01014489">
    <property type="protein sequence ID" value="CEK61354.1"/>
    <property type="molecule type" value="Transcribed_RNA"/>
</dbReference>
<gene>
    <name evidence="2" type="primary">ORF42025</name>
</gene>
<feature type="compositionally biased region" description="Basic and acidic residues" evidence="1">
    <location>
        <begin position="108"/>
        <end position="118"/>
    </location>
</feature>
<protein>
    <submittedName>
        <fullName evidence="2">Uncharacterized protein</fullName>
    </submittedName>
</protein>